<reference evidence="1 2" key="1">
    <citation type="journal article" date="2019" name="Nat. Med.">
        <title>A library of human gut bacterial isolates paired with longitudinal multiomics data enables mechanistic microbiome research.</title>
        <authorList>
            <person name="Poyet M."/>
            <person name="Groussin M."/>
            <person name="Gibbons S.M."/>
            <person name="Avila-Pacheco J."/>
            <person name="Jiang X."/>
            <person name="Kearney S.M."/>
            <person name="Perrotta A.R."/>
            <person name="Berdy B."/>
            <person name="Zhao S."/>
            <person name="Lieberman T.D."/>
            <person name="Swanson P.K."/>
            <person name="Smith M."/>
            <person name="Roesemann S."/>
            <person name="Alexander J.E."/>
            <person name="Rich S.A."/>
            <person name="Livny J."/>
            <person name="Vlamakis H."/>
            <person name="Clish C."/>
            <person name="Bullock K."/>
            <person name="Deik A."/>
            <person name="Scott J."/>
            <person name="Pierce K.A."/>
            <person name="Xavier R.J."/>
            <person name="Alm E.J."/>
        </authorList>
    </citation>
    <scope>NUCLEOTIDE SEQUENCE [LARGE SCALE GENOMIC DNA]</scope>
    <source>
        <strain evidence="1 2">BIOML-A112</strain>
    </source>
</reference>
<gene>
    <name evidence="1" type="ORF">GUC01_22585</name>
</gene>
<protein>
    <submittedName>
        <fullName evidence="1">Uncharacterized protein</fullName>
    </submittedName>
</protein>
<dbReference type="Proteomes" id="UP000475070">
    <property type="component" value="Unassembled WGS sequence"/>
</dbReference>
<evidence type="ECO:0000313" key="1">
    <source>
        <dbReference type="EMBL" id="NAG21775.1"/>
    </source>
</evidence>
<dbReference type="RefSeq" id="WP_130091590.1">
    <property type="nucleotide sequence ID" value="NZ_RCYD01000029.1"/>
</dbReference>
<sequence length="256" mass="27713">MKTEWNRRFLRVIASLALLSTTPEAISAPVANSTTDYSGGYYSYPPGSEPPVGQGLFHPRDWDSKFAASAINGAGPLSGPAGIGNDYLMHRYETRVATALFNLNADMITNHTLTKISDGTASNPQLARLIGRATARGNMRSLIVQSAHSLSDGTPIAILVNGTHQSNTGLDNVPLTVEYWCNQQTRRGLQMKDSNYTNPPAQGYIMACYHGGPNVAPANVEQDLALTYIVRGKKDSNHPPRPGQYRATFIATAYTD</sequence>
<comment type="caution">
    <text evidence="1">The sequence shown here is derived from an EMBL/GenBank/DDBJ whole genome shotgun (WGS) entry which is preliminary data.</text>
</comment>
<dbReference type="EMBL" id="WXKQ01000026">
    <property type="protein sequence ID" value="NAG21775.1"/>
    <property type="molecule type" value="Genomic_DNA"/>
</dbReference>
<dbReference type="AlphaFoldDB" id="A0A6D0V1B2"/>
<proteinExistence type="predicted"/>
<name>A0A6D0V1B2_ECOLX</name>
<accession>A0A6D0V1B2</accession>
<evidence type="ECO:0000313" key="2">
    <source>
        <dbReference type="Proteomes" id="UP000475070"/>
    </source>
</evidence>
<organism evidence="1 2">
    <name type="scientific">Escherichia coli</name>
    <dbReference type="NCBI Taxonomy" id="562"/>
    <lineage>
        <taxon>Bacteria</taxon>
        <taxon>Pseudomonadati</taxon>
        <taxon>Pseudomonadota</taxon>
        <taxon>Gammaproteobacteria</taxon>
        <taxon>Enterobacterales</taxon>
        <taxon>Enterobacteriaceae</taxon>
        <taxon>Escherichia</taxon>
    </lineage>
</organism>